<sequence length="143" mass="16384">MYRTLTVRDSVFAIDKQVVHTFIADVKQTNAYMTQTTPALFDEQDAWVVALNSWLVLSVPARNRYVNPYLEMAYVAESAYLQWLERFGNATHFSTQATASQKVWLAVLLTQKVNQYGAQHDPTLTNIMTTLREKLHGDLLKND</sequence>
<dbReference type="Proteomes" id="UP000093199">
    <property type="component" value="Unassembled WGS sequence"/>
</dbReference>
<comment type="caution">
    <text evidence="1">The sequence shown here is derived from an EMBL/GenBank/DDBJ whole genome shotgun (WGS) entry which is preliminary data.</text>
</comment>
<dbReference type="AlphaFoldDB" id="A0A1C0YE35"/>
<keyword evidence="2" id="KW-1185">Reference proteome</keyword>
<dbReference type="RefSeq" id="WP_066544955.1">
    <property type="nucleotide sequence ID" value="NZ_MASJ01000014.1"/>
</dbReference>
<gene>
    <name evidence="1" type="ORF">A6M13_13310</name>
</gene>
<evidence type="ECO:0000313" key="1">
    <source>
        <dbReference type="EMBL" id="OCS85411.1"/>
    </source>
</evidence>
<organism evidence="1 2">
    <name type="scientific">Caryophanon tenue</name>
    <dbReference type="NCBI Taxonomy" id="33978"/>
    <lineage>
        <taxon>Bacteria</taxon>
        <taxon>Bacillati</taxon>
        <taxon>Bacillota</taxon>
        <taxon>Bacilli</taxon>
        <taxon>Bacillales</taxon>
        <taxon>Caryophanaceae</taxon>
        <taxon>Caryophanon</taxon>
    </lineage>
</organism>
<name>A0A1C0YE35_9BACL</name>
<proteinExistence type="predicted"/>
<dbReference type="OrthoDB" id="2456199at2"/>
<reference evidence="1 2" key="1">
    <citation type="submission" date="2016-07" db="EMBL/GenBank/DDBJ databases">
        <title>Caryophanon tenue genome sequencing.</title>
        <authorList>
            <person name="Verma A."/>
            <person name="Pal Y."/>
            <person name="Krishnamurthi S."/>
        </authorList>
    </citation>
    <scope>NUCLEOTIDE SEQUENCE [LARGE SCALE GENOMIC DNA]</scope>
    <source>
        <strain evidence="1 2">DSM 14152</strain>
    </source>
</reference>
<evidence type="ECO:0000313" key="2">
    <source>
        <dbReference type="Proteomes" id="UP000093199"/>
    </source>
</evidence>
<accession>A0A1C0YE35</accession>
<dbReference type="EMBL" id="MASJ01000014">
    <property type="protein sequence ID" value="OCS85411.1"/>
    <property type="molecule type" value="Genomic_DNA"/>
</dbReference>
<protein>
    <submittedName>
        <fullName evidence="1">Uncharacterized protein</fullName>
    </submittedName>
</protein>